<evidence type="ECO:0000259" key="3">
    <source>
        <dbReference type="Pfam" id="PF21783"/>
    </source>
</evidence>
<gene>
    <name evidence="4" type="ORF">BTN92_08515</name>
</gene>
<dbReference type="InterPro" id="IPR051200">
    <property type="entry name" value="Host-pathogen_enzymatic-act"/>
</dbReference>
<keyword evidence="2" id="KW-0472">Membrane</keyword>
<dbReference type="PANTHER" id="PTHR47197:SF3">
    <property type="entry name" value="DIHYDRO-HEME D1 DEHYDROGENASE"/>
    <property type="match status" value="1"/>
</dbReference>
<protein>
    <recommendedName>
        <fullName evidence="3">YNCE-like beta-propeller domain-containing protein</fullName>
    </recommendedName>
</protein>
<dbReference type="Pfam" id="PF21783">
    <property type="entry name" value="YNCE"/>
    <property type="match status" value="1"/>
</dbReference>
<dbReference type="NCBIfam" id="TIGR02276">
    <property type="entry name" value="beta_rpt_yvtn"/>
    <property type="match status" value="1"/>
</dbReference>
<dbReference type="InterPro" id="IPR048433">
    <property type="entry name" value="YNCE-like_beta-prop"/>
</dbReference>
<evidence type="ECO:0000313" key="5">
    <source>
        <dbReference type="Proteomes" id="UP000189299"/>
    </source>
</evidence>
<feature type="domain" description="YNCE-like beta-propeller" evidence="3">
    <location>
        <begin position="51"/>
        <end position="304"/>
    </location>
</feature>
<keyword evidence="2" id="KW-0812">Transmembrane</keyword>
<evidence type="ECO:0000313" key="4">
    <source>
        <dbReference type="EMBL" id="ONN43102.1"/>
    </source>
</evidence>
<evidence type="ECO:0000256" key="1">
    <source>
        <dbReference type="ARBA" id="ARBA00022729"/>
    </source>
</evidence>
<dbReference type="InterPro" id="IPR015943">
    <property type="entry name" value="WD40/YVTN_repeat-like_dom_sf"/>
</dbReference>
<keyword evidence="1" id="KW-0732">Signal</keyword>
<accession>A0A1V2UIW0</accession>
<reference evidence="4 5" key="1">
    <citation type="submission" date="2016-12" db="EMBL/GenBank/DDBJ databases">
        <authorList>
            <person name="Song W.-J."/>
            <person name="Kurnit D.M."/>
        </authorList>
    </citation>
    <scope>NUCLEOTIDE SEQUENCE [LARGE SCALE GENOMIC DNA]</scope>
    <source>
        <strain evidence="4 5">CGB1038-1_S1</strain>
    </source>
</reference>
<comment type="caution">
    <text evidence="4">The sequence shown here is derived from an EMBL/GenBank/DDBJ whole genome shotgun (WGS) entry which is preliminary data.</text>
</comment>
<dbReference type="Gene3D" id="2.130.10.10">
    <property type="entry name" value="YVTN repeat-like/Quinoprotein amine dehydrogenase"/>
    <property type="match status" value="2"/>
</dbReference>
<sequence>MSKKLAYLLAVLLFIMGILGILYYFYPGSPENQEQKTTSTDFFDPEIKNNTLAVGPKEDIMIVGKSDSQEIIIYDLKTKKKIKSLDGFLSPRNIAFSKDSSSFFVSDSSLGSIQEFDAMTFERIANYQMKKGVFGFALTKDGKKIIANNQAENSVTILDLDTKKQEIIPGFSGPRQGILIDSTDSYAYVTNFQSDDVKVLDLKTKEIVNTLKNIPKVRAISLDEKNNLLYGASSSNNSINVVDSATGDLLHQIPVGQEPYGCVLLLDKNLILTGDKGSNQVSVIDLTTNKVIRTINGLKAPRQAIAVSQTDNQAYVLNEDLSVSIIDYQKGIILDTITS</sequence>
<name>A0A1V2UIW0_ENTMU</name>
<dbReference type="RefSeq" id="WP_062804724.1">
    <property type="nucleotide sequence ID" value="NZ_CABMMO010000007.1"/>
</dbReference>
<evidence type="ECO:0000256" key="2">
    <source>
        <dbReference type="SAM" id="Phobius"/>
    </source>
</evidence>
<organism evidence="4 5">
    <name type="scientific">Enterococcus mundtii</name>
    <dbReference type="NCBI Taxonomy" id="53346"/>
    <lineage>
        <taxon>Bacteria</taxon>
        <taxon>Bacillati</taxon>
        <taxon>Bacillota</taxon>
        <taxon>Bacilli</taxon>
        <taxon>Lactobacillales</taxon>
        <taxon>Enterococcaceae</taxon>
        <taxon>Enterococcus</taxon>
    </lineage>
</organism>
<dbReference type="OrthoDB" id="9772811at2"/>
<keyword evidence="2" id="KW-1133">Transmembrane helix</keyword>
<dbReference type="SUPFAM" id="SSF51004">
    <property type="entry name" value="C-terminal (heme d1) domain of cytochrome cd1-nitrite reductase"/>
    <property type="match status" value="1"/>
</dbReference>
<dbReference type="Proteomes" id="UP000189299">
    <property type="component" value="Unassembled WGS sequence"/>
</dbReference>
<dbReference type="AlphaFoldDB" id="A0A1V2UIW0"/>
<dbReference type="InterPro" id="IPR011048">
    <property type="entry name" value="Haem_d1_sf"/>
</dbReference>
<proteinExistence type="predicted"/>
<dbReference type="InterPro" id="IPR011964">
    <property type="entry name" value="YVTN_b-propeller_repeat"/>
</dbReference>
<dbReference type="EMBL" id="MSTR01000007">
    <property type="protein sequence ID" value="ONN43102.1"/>
    <property type="molecule type" value="Genomic_DNA"/>
</dbReference>
<feature type="transmembrane region" description="Helical" evidence="2">
    <location>
        <begin position="7"/>
        <end position="26"/>
    </location>
</feature>
<dbReference type="PANTHER" id="PTHR47197">
    <property type="entry name" value="PROTEIN NIRF"/>
    <property type="match status" value="1"/>
</dbReference>